<dbReference type="EMBL" id="CP076642">
    <property type="protein sequence ID" value="QXO16290.1"/>
    <property type="molecule type" value="Genomic_DNA"/>
</dbReference>
<organism evidence="1 2">
    <name type="scientific">Vibrio ostreae</name>
    <dbReference type="NCBI Taxonomy" id="2841925"/>
    <lineage>
        <taxon>Bacteria</taxon>
        <taxon>Pseudomonadati</taxon>
        <taxon>Pseudomonadota</taxon>
        <taxon>Gammaproteobacteria</taxon>
        <taxon>Vibrionales</taxon>
        <taxon>Vibrionaceae</taxon>
        <taxon>Vibrio</taxon>
    </lineage>
</organism>
<proteinExistence type="predicted"/>
<sequence>MGMTMNRASRYIYEASDTFYEAKVSLDSTFRVSELFDPGRRFKKHLANAYLIDNEEYISLASVKCIESLKEGIFIFSGDDIFRFKNIFISGSELGLVKGCKYHYKIYLNTDIPMCLSGKDPSQGNYVEAEIYNINLVFSVENRSRVVNKGDHLIYETYHEYGFMLADIDKLNNYLKKHESGNDLIKEFTTTELASELFSEGLIALCWGLTPWPYYISSEANEQARLGKNSPFVGSYFFDESIKEVSVIKGESLTDWTSCVANNWPKLKVPGSGNGLKISLYSEDELAVEERFRAGFSSPICTFYVKRENVETPVPLLEVNLFD</sequence>
<gene>
    <name evidence="1" type="ORF">KNV97_01880</name>
</gene>
<evidence type="ECO:0000313" key="1">
    <source>
        <dbReference type="EMBL" id="QXO16290.1"/>
    </source>
</evidence>
<keyword evidence="2" id="KW-1185">Reference proteome</keyword>
<name>A0A975YMC6_9VIBR</name>
<dbReference type="Proteomes" id="UP000694232">
    <property type="component" value="Chromosome 2"/>
</dbReference>
<dbReference type="AlphaFoldDB" id="A0A975YMC6"/>
<dbReference type="RefSeq" id="WP_218561976.1">
    <property type="nucleotide sequence ID" value="NZ_CP076642.1"/>
</dbReference>
<accession>A0A975YMC6</accession>
<reference evidence="1" key="1">
    <citation type="submission" date="2021-06" db="EMBL/GenBank/DDBJ databases">
        <title>Vibrio nov. sp., novel gut bacterium isolated from Yellow Sea oyster.</title>
        <authorList>
            <person name="Muhammad N."/>
            <person name="Nguyen T.H."/>
            <person name="Lee Y.-J."/>
            <person name="Ko J."/>
            <person name="Kim S.-G."/>
        </authorList>
    </citation>
    <scope>NUCLEOTIDE SEQUENCE</scope>
    <source>
        <strain evidence="1">OG9-811</strain>
    </source>
</reference>
<protein>
    <submittedName>
        <fullName evidence="1">Uncharacterized protein</fullName>
    </submittedName>
</protein>
<dbReference type="KEGG" id="vos:KNV97_01880"/>
<evidence type="ECO:0000313" key="2">
    <source>
        <dbReference type="Proteomes" id="UP000694232"/>
    </source>
</evidence>